<protein>
    <submittedName>
        <fullName evidence="2">Uncharacterized protein</fullName>
    </submittedName>
</protein>
<evidence type="ECO:0000313" key="3">
    <source>
        <dbReference type="Proteomes" id="UP000324800"/>
    </source>
</evidence>
<feature type="coiled-coil region" evidence="1">
    <location>
        <begin position="20"/>
        <end position="47"/>
    </location>
</feature>
<accession>A0A5J4U3B9</accession>
<evidence type="ECO:0000256" key="1">
    <source>
        <dbReference type="SAM" id="Coils"/>
    </source>
</evidence>
<keyword evidence="1" id="KW-0175">Coiled coil</keyword>
<dbReference type="EMBL" id="SNRW01021429">
    <property type="protein sequence ID" value="KAA6364620.1"/>
    <property type="molecule type" value="Genomic_DNA"/>
</dbReference>
<name>A0A5J4U3B9_9EUKA</name>
<proteinExistence type="predicted"/>
<comment type="caution">
    <text evidence="2">The sequence shown here is derived from an EMBL/GenBank/DDBJ whole genome shotgun (WGS) entry which is preliminary data.</text>
</comment>
<evidence type="ECO:0000313" key="2">
    <source>
        <dbReference type="EMBL" id="KAA6364620.1"/>
    </source>
</evidence>
<sequence length="233" mass="26918">MLMALFRGVGEDQIKLSDIIENTLIEYAQIQSEIIQLNIEISKVDNESIGDYEEMIFVLRMMAESNRANLSQPFEWEVEIDQLTKKEIKKQQLELLKRQNSLLLIMKDFNNPNSLSSLKVNQNKAIQSALQTLPQRQEQITIDLSPTSLLQIKPKIHRILGKEEIDLLEISTNKSNGILPKKSSHPYFIPNFPNMNITSPDSQMNMQDQRLMSPPFLHKGYILVKAWRTGIRQ</sequence>
<dbReference type="Proteomes" id="UP000324800">
    <property type="component" value="Unassembled WGS sequence"/>
</dbReference>
<reference evidence="2 3" key="1">
    <citation type="submission" date="2019-03" db="EMBL/GenBank/DDBJ databases">
        <title>Single cell metagenomics reveals metabolic interactions within the superorganism composed of flagellate Streblomastix strix and complex community of Bacteroidetes bacteria on its surface.</title>
        <authorList>
            <person name="Treitli S.C."/>
            <person name="Kolisko M."/>
            <person name="Husnik F."/>
            <person name="Keeling P."/>
            <person name="Hampl V."/>
        </authorList>
    </citation>
    <scope>NUCLEOTIDE SEQUENCE [LARGE SCALE GENOMIC DNA]</scope>
    <source>
        <strain evidence="2">ST1C</strain>
    </source>
</reference>
<organism evidence="2 3">
    <name type="scientific">Streblomastix strix</name>
    <dbReference type="NCBI Taxonomy" id="222440"/>
    <lineage>
        <taxon>Eukaryota</taxon>
        <taxon>Metamonada</taxon>
        <taxon>Preaxostyla</taxon>
        <taxon>Oxymonadida</taxon>
        <taxon>Streblomastigidae</taxon>
        <taxon>Streblomastix</taxon>
    </lineage>
</organism>
<dbReference type="AlphaFoldDB" id="A0A5J4U3B9"/>
<gene>
    <name evidence="2" type="ORF">EZS28_039853</name>
</gene>